<dbReference type="InParanoid" id="A0A166ANI6"/>
<sequence>MTEGDKLRLKRAGRDFMDITDQPNLGSYNAQRQSMLYTEQSLLPALPASQRERLHAAMQVLDEQNLRDDIAVLSAFWNRNYRSDWGRKSSHWVFEHVQGILNTTKADSKLRTSVRKFGHKFPQSSVIAHIEAADDDTKDKQLIILGAHQDSLNYWMPFYRAPGADDDGSGTVTIMQVLRSILEHEFVPPKGLAIEFQWYAAEEGGLLGSQDIAAAYEKAGAKVKGMLQMDMTAFVKDGTEPIVAFFKDVVDIELTRFATKLVEEYIPLNWNLTGCGTTCGSDHMSWTRAGYPAIFATEGLFESVSVVYLRG</sequence>
<keyword evidence="7 9" id="KW-0862">Zinc</keyword>
<proteinExistence type="inferred from homology"/>
<dbReference type="EC" id="3.4.-.-" evidence="9"/>
<evidence type="ECO:0000256" key="1">
    <source>
        <dbReference type="ARBA" id="ARBA00001947"/>
    </source>
</evidence>
<organism evidence="11 12">
    <name type="scientific">Exidia glandulosa HHB12029</name>
    <dbReference type="NCBI Taxonomy" id="1314781"/>
    <lineage>
        <taxon>Eukaryota</taxon>
        <taxon>Fungi</taxon>
        <taxon>Dikarya</taxon>
        <taxon>Basidiomycota</taxon>
        <taxon>Agaricomycotina</taxon>
        <taxon>Agaricomycetes</taxon>
        <taxon>Auriculariales</taxon>
        <taxon>Exidiaceae</taxon>
        <taxon>Exidia</taxon>
    </lineage>
</organism>
<dbReference type="AlphaFoldDB" id="A0A166ANI6"/>
<evidence type="ECO:0000259" key="10">
    <source>
        <dbReference type="Pfam" id="PF04389"/>
    </source>
</evidence>
<evidence type="ECO:0000313" key="12">
    <source>
        <dbReference type="Proteomes" id="UP000077266"/>
    </source>
</evidence>
<keyword evidence="4 9" id="KW-0479">Metal-binding</keyword>
<evidence type="ECO:0000256" key="6">
    <source>
        <dbReference type="ARBA" id="ARBA00022801"/>
    </source>
</evidence>
<dbReference type="Proteomes" id="UP000077266">
    <property type="component" value="Unassembled WGS sequence"/>
</dbReference>
<name>A0A166ANI6_EXIGL</name>
<feature type="domain" description="Peptidase M28" evidence="10">
    <location>
        <begin position="126"/>
        <end position="296"/>
    </location>
</feature>
<dbReference type="GO" id="GO:0008235">
    <property type="term" value="F:metalloexopeptidase activity"/>
    <property type="evidence" value="ECO:0007669"/>
    <property type="project" value="InterPro"/>
</dbReference>
<keyword evidence="3 9" id="KW-0645">Protease</keyword>
<dbReference type="InterPro" id="IPR007484">
    <property type="entry name" value="Peptidase_M28"/>
</dbReference>
<dbReference type="Gene3D" id="3.40.630.10">
    <property type="entry name" value="Zn peptidases"/>
    <property type="match status" value="1"/>
</dbReference>
<keyword evidence="5" id="KW-0732">Signal</keyword>
<dbReference type="PANTHER" id="PTHR12147:SF56">
    <property type="entry name" value="AMINOPEPTIDASE YDR415C-RELATED"/>
    <property type="match status" value="1"/>
</dbReference>
<evidence type="ECO:0000313" key="11">
    <source>
        <dbReference type="EMBL" id="KZV93709.1"/>
    </source>
</evidence>
<dbReference type="Pfam" id="PF04389">
    <property type="entry name" value="Peptidase_M28"/>
    <property type="match status" value="1"/>
</dbReference>
<accession>A0A166ANI6</accession>
<evidence type="ECO:0000256" key="4">
    <source>
        <dbReference type="ARBA" id="ARBA00022723"/>
    </source>
</evidence>
<comment type="similarity">
    <text evidence="8">Belongs to the peptidase M28 family. M28E subfamily.</text>
</comment>
<dbReference type="GO" id="GO:0004177">
    <property type="term" value="F:aminopeptidase activity"/>
    <property type="evidence" value="ECO:0007669"/>
    <property type="project" value="UniProtKB-KW"/>
</dbReference>
<reference evidence="11 12" key="1">
    <citation type="journal article" date="2016" name="Mol. Biol. Evol.">
        <title>Comparative Genomics of Early-Diverging Mushroom-Forming Fungi Provides Insights into the Origins of Lignocellulose Decay Capabilities.</title>
        <authorList>
            <person name="Nagy L.G."/>
            <person name="Riley R."/>
            <person name="Tritt A."/>
            <person name="Adam C."/>
            <person name="Daum C."/>
            <person name="Floudas D."/>
            <person name="Sun H."/>
            <person name="Yadav J.S."/>
            <person name="Pangilinan J."/>
            <person name="Larsson K.H."/>
            <person name="Matsuura K."/>
            <person name="Barry K."/>
            <person name="Labutti K."/>
            <person name="Kuo R."/>
            <person name="Ohm R.A."/>
            <person name="Bhattacharya S.S."/>
            <person name="Shirouzu T."/>
            <person name="Yoshinaga Y."/>
            <person name="Martin F.M."/>
            <person name="Grigoriev I.V."/>
            <person name="Hibbett D.S."/>
        </authorList>
    </citation>
    <scope>NUCLEOTIDE SEQUENCE [LARGE SCALE GENOMIC DNA]</scope>
    <source>
        <strain evidence="11 12">HHB12029</strain>
    </source>
</reference>
<dbReference type="STRING" id="1314781.A0A166ANI6"/>
<dbReference type="GO" id="GO:0006508">
    <property type="term" value="P:proteolysis"/>
    <property type="evidence" value="ECO:0007669"/>
    <property type="project" value="UniProtKB-KW"/>
</dbReference>
<protein>
    <recommendedName>
        <fullName evidence="9">Peptide hydrolase</fullName>
        <ecNumber evidence="9">3.4.-.-</ecNumber>
    </recommendedName>
</protein>
<evidence type="ECO:0000256" key="7">
    <source>
        <dbReference type="ARBA" id="ARBA00022833"/>
    </source>
</evidence>
<keyword evidence="2" id="KW-0031">Aminopeptidase</keyword>
<keyword evidence="6 9" id="KW-0378">Hydrolase</keyword>
<dbReference type="SUPFAM" id="SSF53187">
    <property type="entry name" value="Zn-dependent exopeptidases"/>
    <property type="match status" value="1"/>
</dbReference>
<dbReference type="InterPro" id="IPR045175">
    <property type="entry name" value="M28_fam"/>
</dbReference>
<dbReference type="EMBL" id="KV425985">
    <property type="protein sequence ID" value="KZV93709.1"/>
    <property type="molecule type" value="Genomic_DNA"/>
</dbReference>
<gene>
    <name evidence="11" type="ORF">EXIGLDRAFT_612693</name>
</gene>
<comment type="cofactor">
    <cofactor evidence="1">
        <name>Zn(2+)</name>
        <dbReference type="ChEBI" id="CHEBI:29105"/>
    </cofactor>
</comment>
<keyword evidence="12" id="KW-1185">Reference proteome</keyword>
<dbReference type="OrthoDB" id="2214at2759"/>
<dbReference type="PANTHER" id="PTHR12147">
    <property type="entry name" value="METALLOPEPTIDASE M28 FAMILY MEMBER"/>
    <property type="match status" value="1"/>
</dbReference>
<evidence type="ECO:0000256" key="3">
    <source>
        <dbReference type="ARBA" id="ARBA00022670"/>
    </source>
</evidence>
<evidence type="ECO:0000256" key="5">
    <source>
        <dbReference type="ARBA" id="ARBA00022729"/>
    </source>
</evidence>
<evidence type="ECO:0000256" key="8">
    <source>
        <dbReference type="ARBA" id="ARBA00043962"/>
    </source>
</evidence>
<dbReference type="GO" id="GO:0046872">
    <property type="term" value="F:metal ion binding"/>
    <property type="evidence" value="ECO:0007669"/>
    <property type="project" value="UniProtKB-KW"/>
</dbReference>
<evidence type="ECO:0000256" key="2">
    <source>
        <dbReference type="ARBA" id="ARBA00022438"/>
    </source>
</evidence>
<evidence type="ECO:0000256" key="9">
    <source>
        <dbReference type="RuleBase" id="RU361240"/>
    </source>
</evidence>